<protein>
    <submittedName>
        <fullName evidence="6">Sulfatase</fullName>
    </submittedName>
</protein>
<dbReference type="Gene3D" id="2.60.40.10">
    <property type="entry name" value="Immunoglobulins"/>
    <property type="match status" value="2"/>
</dbReference>
<dbReference type="PANTHER" id="PTHR42693:SF53">
    <property type="entry name" value="ENDO-4-O-SULFATASE"/>
    <property type="match status" value="1"/>
</dbReference>
<evidence type="ECO:0000256" key="1">
    <source>
        <dbReference type="ARBA" id="ARBA00008779"/>
    </source>
</evidence>
<reference evidence="6 7" key="1">
    <citation type="submission" date="2015-11" db="EMBL/GenBank/DDBJ databases">
        <authorList>
            <person name="Zhang Y."/>
            <person name="Guo Z."/>
        </authorList>
    </citation>
    <scope>NUCLEOTIDE SEQUENCE [LARGE SCALE GENOMIC DNA]</scope>
    <source>
        <strain evidence="6 7">KCTC 12086</strain>
    </source>
</reference>
<dbReference type="GO" id="GO:0005509">
    <property type="term" value="F:calcium ion binding"/>
    <property type="evidence" value="ECO:0007669"/>
    <property type="project" value="InterPro"/>
</dbReference>
<feature type="domain" description="Sulfatase N-terminal" evidence="5">
    <location>
        <begin position="236"/>
        <end position="539"/>
    </location>
</feature>
<evidence type="ECO:0000256" key="2">
    <source>
        <dbReference type="ARBA" id="ARBA00022723"/>
    </source>
</evidence>
<evidence type="ECO:0000313" key="6">
    <source>
        <dbReference type="EMBL" id="ALO42084.1"/>
    </source>
</evidence>
<dbReference type="InterPro" id="IPR015919">
    <property type="entry name" value="Cadherin-like_sf"/>
</dbReference>
<organism evidence="6 7">
    <name type="scientific">Pseudoalteromonas phenolica</name>
    <dbReference type="NCBI Taxonomy" id="161398"/>
    <lineage>
        <taxon>Bacteria</taxon>
        <taxon>Pseudomonadati</taxon>
        <taxon>Pseudomonadota</taxon>
        <taxon>Gammaproteobacteria</taxon>
        <taxon>Alteromonadales</taxon>
        <taxon>Pseudoalteromonadaceae</taxon>
        <taxon>Pseudoalteromonas</taxon>
    </lineage>
</organism>
<evidence type="ECO:0000256" key="3">
    <source>
        <dbReference type="ARBA" id="ARBA00022801"/>
    </source>
</evidence>
<proteinExistence type="inferred from homology"/>
<keyword evidence="2" id="KW-0479">Metal-binding</keyword>
<sequence>MLYGLLNKNKALSIIALSFSLLGCGGGSDNTGDTSDVVNTNQAPVVNSPIGDVFTLKANTINLNIDGSSPLFIDSDGDELSYEIVVTPNAPWLTLVNGVLNAESSESGTYKVVITATDPSKLSISYEFTLTVNSPPELVLPYENQSLTVGSQFMWQLPLNDTHFIDADEDEIIYEIVLSNNDIGLEVTDNSISGTPTEEGNVVVTIVASDIHNESTSTSFNLKISDTVPVATQPVNILLLIADDMGQDASAQYSLSSDLPNTPNLNALAQRGLVFENLWVNPVCSPTRATLLTGKYGIQTQVLSPGDVLDLSETTLHEQLKGDDKTQEYATALIGKWHLGDAFSDPNQSGIDYFAGLRSGGVQDYYDWPLIENGQMMDMATYTTTEFTNRAINWLDSLSDNTPWFLWMAYNAPHTPFHLPPSDLHNRKLSGTEEDIEANSRDYYLAAIEALDAEIGRLISSLDTETLENTVILFIGDNGTPGSVRDRNALLNGAKGSINEGGIRVPMIVAGKGVERIAQRETALINGTDFYSTILDIAGQNVVSINNSESFTHLLKQSGGEGRTHIFSQTDDAFTIRNDRYKLIENQDSSKVLYDLQLDPAETSDLILGSSDSSSILTELENILNSLKSQPKE</sequence>
<dbReference type="PATRIC" id="fig|161398.10.peg.1604"/>
<evidence type="ECO:0000259" key="5">
    <source>
        <dbReference type="Pfam" id="PF00884"/>
    </source>
</evidence>
<dbReference type="GO" id="GO:0016020">
    <property type="term" value="C:membrane"/>
    <property type="evidence" value="ECO:0007669"/>
    <property type="project" value="InterPro"/>
</dbReference>
<dbReference type="KEGG" id="pphe:PP2015_1580"/>
<comment type="similarity">
    <text evidence="1">Belongs to the sulfatase family.</text>
</comment>
<dbReference type="EMBL" id="CP013187">
    <property type="protein sequence ID" value="ALO42084.1"/>
    <property type="molecule type" value="Genomic_DNA"/>
</dbReference>
<dbReference type="SUPFAM" id="SSF53649">
    <property type="entry name" value="Alkaline phosphatase-like"/>
    <property type="match status" value="1"/>
</dbReference>
<name>A0A0S2K1Y6_9GAMM</name>
<dbReference type="STRING" id="161398.PP2015_1580"/>
<evidence type="ECO:0000313" key="7">
    <source>
        <dbReference type="Proteomes" id="UP000061457"/>
    </source>
</evidence>
<gene>
    <name evidence="6" type="ORF">PP2015_1580</name>
</gene>
<evidence type="ECO:0000256" key="4">
    <source>
        <dbReference type="ARBA" id="ARBA00022837"/>
    </source>
</evidence>
<dbReference type="RefSeq" id="WP_058029767.1">
    <property type="nucleotide sequence ID" value="NZ_CP013187.1"/>
</dbReference>
<dbReference type="AlphaFoldDB" id="A0A0S2K1Y6"/>
<dbReference type="GO" id="GO:0004065">
    <property type="term" value="F:arylsulfatase activity"/>
    <property type="evidence" value="ECO:0007669"/>
    <property type="project" value="TreeGrafter"/>
</dbReference>
<dbReference type="InterPro" id="IPR050738">
    <property type="entry name" value="Sulfatase"/>
</dbReference>
<dbReference type="SUPFAM" id="SSF49313">
    <property type="entry name" value="Cadherin-like"/>
    <property type="match status" value="1"/>
</dbReference>
<dbReference type="Pfam" id="PF00884">
    <property type="entry name" value="Sulfatase"/>
    <property type="match status" value="1"/>
</dbReference>
<keyword evidence="4" id="KW-0106">Calcium</keyword>
<dbReference type="PROSITE" id="PS00523">
    <property type="entry name" value="SULFATASE_1"/>
    <property type="match status" value="1"/>
</dbReference>
<dbReference type="InterPro" id="IPR000917">
    <property type="entry name" value="Sulfatase_N"/>
</dbReference>
<dbReference type="InterPro" id="IPR017850">
    <property type="entry name" value="Alkaline_phosphatase_core_sf"/>
</dbReference>
<keyword evidence="3" id="KW-0378">Hydrolase</keyword>
<dbReference type="Proteomes" id="UP000061457">
    <property type="component" value="Chromosome I"/>
</dbReference>
<dbReference type="InterPro" id="IPR013783">
    <property type="entry name" value="Ig-like_fold"/>
</dbReference>
<dbReference type="InterPro" id="IPR024607">
    <property type="entry name" value="Sulfatase_CS"/>
</dbReference>
<dbReference type="PANTHER" id="PTHR42693">
    <property type="entry name" value="ARYLSULFATASE FAMILY MEMBER"/>
    <property type="match status" value="1"/>
</dbReference>
<dbReference type="Gene3D" id="3.30.1120.10">
    <property type="match status" value="1"/>
</dbReference>
<accession>A0A0S2K1Y6</accession>
<dbReference type="OrthoDB" id="9796530at2"/>
<dbReference type="Gene3D" id="3.40.720.10">
    <property type="entry name" value="Alkaline Phosphatase, subunit A"/>
    <property type="match status" value="1"/>
</dbReference>
<keyword evidence="7" id="KW-1185">Reference proteome</keyword>